<dbReference type="EMBL" id="CP003842">
    <property type="protein sequence ID" value="AFS80372.1"/>
    <property type="molecule type" value="Genomic_DNA"/>
</dbReference>
<evidence type="ECO:0000313" key="2">
    <source>
        <dbReference type="Proteomes" id="UP000006101"/>
    </source>
</evidence>
<keyword evidence="2" id="KW-1185">Reference proteome</keyword>
<evidence type="ECO:0000313" key="1">
    <source>
        <dbReference type="EMBL" id="AFS80372.1"/>
    </source>
</evidence>
<sequence>MKNKMLQNTSEKIDNLISKKIQGIDFLANNELYFSSHNFGDVPDYLLSQIEAFSSCRVLSSVWSSHSYCQKIISDSEKFVYCIFTQPPFLLADIFYQKLQSGTPLKFLFGKNSDIPECNDLVDKLQLDKPKLDTQLKKRMCDHVAANLIMSDSGACLMLPDNNNATDMVMGIAGNEKPFLDWCVSFFEYKWNTGEMFARLR</sequence>
<dbReference type="PATRIC" id="fig|1229908.8.peg.505"/>
<reference evidence="1 2" key="1">
    <citation type="journal article" date="2012" name="J. Bacteriol.">
        <title>Draft Genome Sequence of an Ammonia-Oxidizing Archaeon, "Candidatus Nitrosopumilus koreensis" AR1, from Marine Sediment.</title>
        <authorList>
            <person name="Park S.J."/>
            <person name="Kim J.G."/>
            <person name="Jung M.Y."/>
            <person name="Kim S.J."/>
            <person name="Cha I.T."/>
            <person name="Kwon K."/>
            <person name="Lee J.H."/>
            <person name="Rhee S.K."/>
        </authorList>
    </citation>
    <scope>NUCLEOTIDE SEQUENCE [LARGE SCALE GENOMIC DNA]</scope>
    <source>
        <strain evidence="1 2">AR1</strain>
    </source>
</reference>
<proteinExistence type="predicted"/>
<dbReference type="KEGG" id="nkr:NKOR_02370"/>
<dbReference type="STRING" id="1229908.NKOR_02370"/>
<dbReference type="Proteomes" id="UP000006101">
    <property type="component" value="Chromosome"/>
</dbReference>
<gene>
    <name evidence="1" type="ORF">NKOR_02370</name>
</gene>
<protein>
    <submittedName>
        <fullName evidence="1">Transcriptional regulator protein-like protein</fullName>
    </submittedName>
</protein>
<accession>K0B5L4</accession>
<organism evidence="1 2">
    <name type="scientific">Candidatus Nitrosopumilus koreensis AR1</name>
    <dbReference type="NCBI Taxonomy" id="1229908"/>
    <lineage>
        <taxon>Archaea</taxon>
        <taxon>Nitrososphaerota</taxon>
        <taxon>Nitrososphaeria</taxon>
        <taxon>Nitrosopumilales</taxon>
        <taxon>Nitrosopumilaceae</taxon>
        <taxon>Nitrosopumilus</taxon>
    </lineage>
</organism>
<dbReference type="AlphaFoldDB" id="K0B5L4"/>
<dbReference type="HOGENOM" id="CLU_1357858_0_0_2"/>
<name>K0B5L4_9ARCH</name>